<evidence type="ECO:0000313" key="2">
    <source>
        <dbReference type="EMBL" id="KAG8071993.1"/>
    </source>
</evidence>
<evidence type="ECO:0000313" key="3">
    <source>
        <dbReference type="Proteomes" id="UP000729402"/>
    </source>
</evidence>
<accession>A0A8J5T0J9</accession>
<organism evidence="2 3">
    <name type="scientific">Zizania palustris</name>
    <name type="common">Northern wild rice</name>
    <dbReference type="NCBI Taxonomy" id="103762"/>
    <lineage>
        <taxon>Eukaryota</taxon>
        <taxon>Viridiplantae</taxon>
        <taxon>Streptophyta</taxon>
        <taxon>Embryophyta</taxon>
        <taxon>Tracheophyta</taxon>
        <taxon>Spermatophyta</taxon>
        <taxon>Magnoliopsida</taxon>
        <taxon>Liliopsida</taxon>
        <taxon>Poales</taxon>
        <taxon>Poaceae</taxon>
        <taxon>BOP clade</taxon>
        <taxon>Oryzoideae</taxon>
        <taxon>Oryzeae</taxon>
        <taxon>Zizaniinae</taxon>
        <taxon>Zizania</taxon>
    </lineage>
</organism>
<comment type="caution">
    <text evidence="2">The sequence shown here is derived from an EMBL/GenBank/DDBJ whole genome shotgun (WGS) entry which is preliminary data.</text>
</comment>
<feature type="compositionally biased region" description="Basic and acidic residues" evidence="1">
    <location>
        <begin position="1"/>
        <end position="17"/>
    </location>
</feature>
<dbReference type="EMBL" id="JAAALK010000283">
    <property type="protein sequence ID" value="KAG8071993.1"/>
    <property type="molecule type" value="Genomic_DNA"/>
</dbReference>
<sequence>MMERKKCEDSSGEHQSTRDSVPPAAAFNSSPVLTHCRAATQQPPDPRARPAGRTAGSRISPPLHDTRAQQHVATIRQSITKQSAARGCTQLDHVAEYWSLEWVWWRRRRQRPSSSVHLHRIDPPGDYAPARRCDAAPACMRM</sequence>
<evidence type="ECO:0000256" key="1">
    <source>
        <dbReference type="SAM" id="MobiDB-lite"/>
    </source>
</evidence>
<reference evidence="2" key="1">
    <citation type="journal article" date="2021" name="bioRxiv">
        <title>Whole Genome Assembly and Annotation of Northern Wild Rice, Zizania palustris L., Supports a Whole Genome Duplication in the Zizania Genus.</title>
        <authorList>
            <person name="Haas M."/>
            <person name="Kono T."/>
            <person name="Macchietto M."/>
            <person name="Millas R."/>
            <person name="McGilp L."/>
            <person name="Shao M."/>
            <person name="Duquette J."/>
            <person name="Hirsch C.N."/>
            <person name="Kimball J."/>
        </authorList>
    </citation>
    <scope>NUCLEOTIDE SEQUENCE</scope>
    <source>
        <tissue evidence="2">Fresh leaf tissue</tissue>
    </source>
</reference>
<reference evidence="2" key="2">
    <citation type="submission" date="2021-02" db="EMBL/GenBank/DDBJ databases">
        <authorList>
            <person name="Kimball J.A."/>
            <person name="Haas M.W."/>
            <person name="Macchietto M."/>
            <person name="Kono T."/>
            <person name="Duquette J."/>
            <person name="Shao M."/>
        </authorList>
    </citation>
    <scope>NUCLEOTIDE SEQUENCE</scope>
    <source>
        <tissue evidence="2">Fresh leaf tissue</tissue>
    </source>
</reference>
<gene>
    <name evidence="2" type="ORF">GUJ93_ZPchr0006g45597</name>
</gene>
<protein>
    <submittedName>
        <fullName evidence="2">Uncharacterized protein</fullName>
    </submittedName>
</protein>
<keyword evidence="3" id="KW-1185">Reference proteome</keyword>
<name>A0A8J5T0J9_ZIZPA</name>
<proteinExistence type="predicted"/>
<feature type="region of interest" description="Disordered" evidence="1">
    <location>
        <begin position="1"/>
        <end position="69"/>
    </location>
</feature>
<dbReference type="Proteomes" id="UP000729402">
    <property type="component" value="Unassembled WGS sequence"/>
</dbReference>
<dbReference type="AlphaFoldDB" id="A0A8J5T0J9"/>